<dbReference type="PANTHER" id="PTHR36302:SF1">
    <property type="entry name" value="COPPER CHAPERONE PCU(A)C"/>
    <property type="match status" value="1"/>
</dbReference>
<gene>
    <name evidence="2" type="ORF">AFE02nite_24870</name>
</gene>
<dbReference type="Proteomes" id="UP000321484">
    <property type="component" value="Unassembled WGS sequence"/>
</dbReference>
<reference evidence="2 3" key="1">
    <citation type="submission" date="2019-07" db="EMBL/GenBank/DDBJ databases">
        <title>Whole genome shotgun sequence of Actinotalea fermentans NBRC 105374.</title>
        <authorList>
            <person name="Hosoyama A."/>
            <person name="Uohara A."/>
            <person name="Ohji S."/>
            <person name="Ichikawa N."/>
        </authorList>
    </citation>
    <scope>NUCLEOTIDE SEQUENCE [LARGE SCALE GENOMIC DNA]</scope>
    <source>
        <strain evidence="2 3">NBRC 105374</strain>
    </source>
</reference>
<dbReference type="EMBL" id="BJYK01000009">
    <property type="protein sequence ID" value="GEN80753.1"/>
    <property type="molecule type" value="Genomic_DNA"/>
</dbReference>
<evidence type="ECO:0000256" key="1">
    <source>
        <dbReference type="SAM" id="SignalP"/>
    </source>
</evidence>
<feature type="signal peptide" evidence="1">
    <location>
        <begin position="1"/>
        <end position="17"/>
    </location>
</feature>
<dbReference type="AlphaFoldDB" id="A0A511Z004"/>
<dbReference type="SUPFAM" id="SSF110087">
    <property type="entry name" value="DR1885-like metal-binding protein"/>
    <property type="match status" value="1"/>
</dbReference>
<evidence type="ECO:0008006" key="4">
    <source>
        <dbReference type="Google" id="ProtNLM"/>
    </source>
</evidence>
<evidence type="ECO:0000313" key="3">
    <source>
        <dbReference type="Proteomes" id="UP000321484"/>
    </source>
</evidence>
<dbReference type="InterPro" id="IPR036182">
    <property type="entry name" value="PCuAC_sf"/>
</dbReference>
<dbReference type="InterPro" id="IPR007410">
    <property type="entry name" value="LpqE-like"/>
</dbReference>
<keyword evidence="1" id="KW-0732">Signal</keyword>
<comment type="caution">
    <text evidence="2">The sequence shown here is derived from an EMBL/GenBank/DDBJ whole genome shotgun (WGS) entry which is preliminary data.</text>
</comment>
<sequence>MIATSLLAALALGAGLAACGSGDDAGGGLAVTDAWVKATDEGMTGLFGTLVNETGEDVLVVAGTSAAAARVELHTTAMGEDGSMVMTPVEDGFTVPANGEHELAPGGDHIMLMELTAPLEPGDEVELTLETADVTTVDVVAVVRTFAGGQEEYEPADG</sequence>
<protein>
    <recommendedName>
        <fullName evidence="4">Lipoprotein</fullName>
    </recommendedName>
</protein>
<dbReference type="Pfam" id="PF04314">
    <property type="entry name" value="PCuAC"/>
    <property type="match status" value="1"/>
</dbReference>
<evidence type="ECO:0000313" key="2">
    <source>
        <dbReference type="EMBL" id="GEN80753.1"/>
    </source>
</evidence>
<name>A0A511Z004_9CELL</name>
<accession>A0A511Z004</accession>
<dbReference type="PANTHER" id="PTHR36302">
    <property type="entry name" value="BLR7088 PROTEIN"/>
    <property type="match status" value="1"/>
</dbReference>
<keyword evidence="3" id="KW-1185">Reference proteome</keyword>
<dbReference type="InterPro" id="IPR058248">
    <property type="entry name" value="Lxx211020-like"/>
</dbReference>
<organism evidence="2 3">
    <name type="scientific">Actinotalea fermentans</name>
    <dbReference type="NCBI Taxonomy" id="43671"/>
    <lineage>
        <taxon>Bacteria</taxon>
        <taxon>Bacillati</taxon>
        <taxon>Actinomycetota</taxon>
        <taxon>Actinomycetes</taxon>
        <taxon>Micrococcales</taxon>
        <taxon>Cellulomonadaceae</taxon>
        <taxon>Actinotalea</taxon>
    </lineage>
</organism>
<feature type="chain" id="PRO_5038474376" description="Lipoprotein" evidence="1">
    <location>
        <begin position="18"/>
        <end position="158"/>
    </location>
</feature>
<proteinExistence type="predicted"/>
<dbReference type="Gene3D" id="2.60.40.1890">
    <property type="entry name" value="PCu(A)C copper chaperone"/>
    <property type="match status" value="1"/>
</dbReference>